<evidence type="ECO:0000313" key="2">
    <source>
        <dbReference type="EMBL" id="MEO9178626.1"/>
    </source>
</evidence>
<dbReference type="EMBL" id="PKMC02000007">
    <property type="protein sequence ID" value="MEO9178626.1"/>
    <property type="molecule type" value="Genomic_DNA"/>
</dbReference>
<comment type="caution">
    <text evidence="2">The sequence shown here is derived from an EMBL/GenBank/DDBJ whole genome shotgun (WGS) entry which is preliminary data.</text>
</comment>
<reference evidence="3" key="1">
    <citation type="submission" date="2017-12" db="EMBL/GenBank/DDBJ databases">
        <title>Phylogenetic diversity of female urinary microbiome.</title>
        <authorList>
            <person name="Thomas-White K."/>
            <person name="Wolfe A.J."/>
        </authorList>
    </citation>
    <scope>NUCLEOTIDE SEQUENCE [LARGE SCALE GENOMIC DNA]</scope>
    <source>
        <strain evidence="3">UMB0138</strain>
    </source>
</reference>
<sequence>MYCSNCGSKLDDNVKFCSNCGTPVTGNPPPTPLTDVQPANEIPSMPEYPKEVNGVTFNAVQVALDTRLFEKSGFTATIETADEIKKITGAGMLKSSNAATQMFNDPSLKSIVMAYQSGQPLSININVDDGQIRCPKCHSTQIEIDKQGFSGGKALVGGLLTGGVGLIAGFHNKNKRKGVCLKCGHKWSI</sequence>
<feature type="domain" description="Zinc-ribbon" evidence="1">
    <location>
        <begin position="2"/>
        <end position="24"/>
    </location>
</feature>
<evidence type="ECO:0000313" key="3">
    <source>
        <dbReference type="Proteomes" id="UP000234197"/>
    </source>
</evidence>
<keyword evidence="3" id="KW-1185">Reference proteome</keyword>
<dbReference type="Proteomes" id="UP000234197">
    <property type="component" value="Unassembled WGS sequence"/>
</dbReference>
<dbReference type="InterPro" id="IPR026870">
    <property type="entry name" value="Zinc_ribbon_dom"/>
</dbReference>
<gene>
    <name evidence="2" type="ORF">CYJ21_006660</name>
</gene>
<dbReference type="Pfam" id="PF13240">
    <property type="entry name" value="Zn_Ribbon_1"/>
    <property type="match status" value="1"/>
</dbReference>
<dbReference type="RefSeq" id="WP_101928751.1">
    <property type="nucleotide sequence ID" value="NZ_PKHW01000004.1"/>
</dbReference>
<reference evidence="2 3" key="2">
    <citation type="submission" date="2024-04" db="EMBL/GenBank/DDBJ databases">
        <title>Na.</title>
        <authorList>
            <person name="Choi B."/>
        </authorList>
    </citation>
    <scope>NUCLEOTIDE SEQUENCE [LARGE SCALE GENOMIC DNA]</scope>
    <source>
        <strain evidence="2 3">UMB0138</strain>
    </source>
</reference>
<proteinExistence type="predicted"/>
<organism evidence="2 3">
    <name type="scientific">Veillonella parvula</name>
    <name type="common">Staphylococcus parvulus</name>
    <dbReference type="NCBI Taxonomy" id="29466"/>
    <lineage>
        <taxon>Bacteria</taxon>
        <taxon>Bacillati</taxon>
        <taxon>Bacillota</taxon>
        <taxon>Negativicutes</taxon>
        <taxon>Veillonellales</taxon>
        <taxon>Veillonellaceae</taxon>
        <taxon>Veillonella</taxon>
    </lineage>
</organism>
<name>A0ABV0IBB8_VEIPA</name>
<protein>
    <submittedName>
        <fullName evidence="2">Zinc ribbon domain-containing protein</fullName>
    </submittedName>
</protein>
<accession>A0ABV0IBB8</accession>
<evidence type="ECO:0000259" key="1">
    <source>
        <dbReference type="Pfam" id="PF13240"/>
    </source>
</evidence>